<keyword evidence="2 5" id="KW-0812">Transmembrane</keyword>
<feature type="transmembrane region" description="Helical" evidence="5">
    <location>
        <begin position="286"/>
        <end position="306"/>
    </location>
</feature>
<feature type="domain" description="O-antigen ligase-related" evidence="6">
    <location>
        <begin position="243"/>
        <end position="385"/>
    </location>
</feature>
<feature type="transmembrane region" description="Helical" evidence="5">
    <location>
        <begin position="30"/>
        <end position="48"/>
    </location>
</feature>
<evidence type="ECO:0000256" key="4">
    <source>
        <dbReference type="ARBA" id="ARBA00023136"/>
    </source>
</evidence>
<dbReference type="GO" id="GO:0016020">
    <property type="term" value="C:membrane"/>
    <property type="evidence" value="ECO:0007669"/>
    <property type="project" value="UniProtKB-SubCell"/>
</dbReference>
<dbReference type="AlphaFoldDB" id="A0A5C8ZQC5"/>
<evidence type="ECO:0000313" key="8">
    <source>
        <dbReference type="Proteomes" id="UP000321039"/>
    </source>
</evidence>
<protein>
    <submittedName>
        <fullName evidence="7">O-antigen ligase family protein</fullName>
    </submittedName>
</protein>
<dbReference type="Proteomes" id="UP000321039">
    <property type="component" value="Unassembled WGS sequence"/>
</dbReference>
<dbReference type="InterPro" id="IPR051533">
    <property type="entry name" value="WaaL-like"/>
</dbReference>
<reference evidence="7 8" key="1">
    <citation type="submission" date="2019-08" db="EMBL/GenBank/DDBJ databases">
        <title>Parahaliea maris sp. nov., isolated from the surface seawater.</title>
        <authorList>
            <person name="Liu Y."/>
        </authorList>
    </citation>
    <scope>NUCLEOTIDE SEQUENCE [LARGE SCALE GENOMIC DNA]</scope>
    <source>
        <strain evidence="7 8">HSLHS9</strain>
    </source>
</reference>
<keyword evidence="7" id="KW-0436">Ligase</keyword>
<evidence type="ECO:0000256" key="1">
    <source>
        <dbReference type="ARBA" id="ARBA00004141"/>
    </source>
</evidence>
<evidence type="ECO:0000259" key="6">
    <source>
        <dbReference type="Pfam" id="PF04932"/>
    </source>
</evidence>
<evidence type="ECO:0000256" key="2">
    <source>
        <dbReference type="ARBA" id="ARBA00022692"/>
    </source>
</evidence>
<feature type="transmembrane region" description="Helical" evidence="5">
    <location>
        <begin position="233"/>
        <end position="253"/>
    </location>
</feature>
<comment type="subcellular location">
    <subcellularLocation>
        <location evidence="1">Membrane</location>
        <topology evidence="1">Multi-pass membrane protein</topology>
    </subcellularLocation>
</comment>
<evidence type="ECO:0000313" key="7">
    <source>
        <dbReference type="EMBL" id="TXS89892.1"/>
    </source>
</evidence>
<feature type="transmembrane region" description="Helical" evidence="5">
    <location>
        <begin position="120"/>
        <end position="138"/>
    </location>
</feature>
<accession>A0A5C8ZQC5</accession>
<feature type="transmembrane region" description="Helical" evidence="5">
    <location>
        <begin position="409"/>
        <end position="428"/>
    </location>
</feature>
<keyword evidence="8" id="KW-1185">Reference proteome</keyword>
<feature type="transmembrane region" description="Helical" evidence="5">
    <location>
        <begin position="259"/>
        <end position="277"/>
    </location>
</feature>
<sequence>MSSSSDALLFYAFLALLVWLPLPLGSNRWWSLAVFELCTLALALGWLVQYLRGRVVPGPALAGAWPALAILLGVLAWVAFQSVALPVSVVDSLSPVAAEIHAWAGSHSSLSLNTSATRSAALETLTLILVFALCLVLVNTRERLRALSVVLIVSGVFQAAYGSVMTLSGLEYGFLVEKEAYRGVATGTFVNRNHLAGYLEMCLAVGIGLLLSDLARDRAPNWRASMRRFLQSLLGRKGLLRLSLALMVIALVLTRSRMGNTAFFASLAITGLLFLVARKRLTRSSLVFFASLLVIDLLIVGNFFGVEKVVQRLQETSASTEHRDEVVQESLQIVADFPLAGTGAGSYYSTYPGYASGVVPQVYDHTHNDYVEFASEFGLAGLSLLAGAVLYCLYLALQALFRRRDPMMHGCAFACVMGTGALLIHSATDFNLQIPANAGLFMVVLALGVISASAQIQRAPSSA</sequence>
<name>A0A5C8ZQC5_9GAMM</name>
<dbReference type="Pfam" id="PF04932">
    <property type="entry name" value="Wzy_C"/>
    <property type="match status" value="1"/>
</dbReference>
<organism evidence="7 8">
    <name type="scientific">Parahaliea maris</name>
    <dbReference type="NCBI Taxonomy" id="2716870"/>
    <lineage>
        <taxon>Bacteria</taxon>
        <taxon>Pseudomonadati</taxon>
        <taxon>Pseudomonadota</taxon>
        <taxon>Gammaproteobacteria</taxon>
        <taxon>Cellvibrionales</taxon>
        <taxon>Halieaceae</taxon>
        <taxon>Parahaliea</taxon>
    </lineage>
</organism>
<dbReference type="GO" id="GO:0016874">
    <property type="term" value="F:ligase activity"/>
    <property type="evidence" value="ECO:0007669"/>
    <property type="project" value="UniProtKB-KW"/>
</dbReference>
<dbReference type="EMBL" id="VRZA01000009">
    <property type="protein sequence ID" value="TXS89892.1"/>
    <property type="molecule type" value="Genomic_DNA"/>
</dbReference>
<feature type="transmembrane region" description="Helical" evidence="5">
    <location>
        <begin position="60"/>
        <end position="80"/>
    </location>
</feature>
<feature type="transmembrane region" description="Helical" evidence="5">
    <location>
        <begin position="7"/>
        <end position="24"/>
    </location>
</feature>
<feature type="transmembrane region" description="Helical" evidence="5">
    <location>
        <begin position="150"/>
        <end position="175"/>
    </location>
</feature>
<comment type="caution">
    <text evidence="7">The sequence shown here is derived from an EMBL/GenBank/DDBJ whole genome shotgun (WGS) entry which is preliminary data.</text>
</comment>
<feature type="transmembrane region" description="Helical" evidence="5">
    <location>
        <begin position="377"/>
        <end position="397"/>
    </location>
</feature>
<dbReference type="PANTHER" id="PTHR37422">
    <property type="entry name" value="TEICHURONIC ACID BIOSYNTHESIS PROTEIN TUAE"/>
    <property type="match status" value="1"/>
</dbReference>
<evidence type="ECO:0000256" key="3">
    <source>
        <dbReference type="ARBA" id="ARBA00022989"/>
    </source>
</evidence>
<dbReference type="InterPro" id="IPR007016">
    <property type="entry name" value="O-antigen_ligase-rel_domated"/>
</dbReference>
<evidence type="ECO:0000256" key="5">
    <source>
        <dbReference type="SAM" id="Phobius"/>
    </source>
</evidence>
<dbReference type="PANTHER" id="PTHR37422:SF13">
    <property type="entry name" value="LIPOPOLYSACCHARIDE BIOSYNTHESIS PROTEIN PA4999-RELATED"/>
    <property type="match status" value="1"/>
</dbReference>
<keyword evidence="4 5" id="KW-0472">Membrane</keyword>
<keyword evidence="3 5" id="KW-1133">Transmembrane helix</keyword>
<gene>
    <name evidence="7" type="ORF">FV139_19390</name>
</gene>
<proteinExistence type="predicted"/>
<feature type="transmembrane region" description="Helical" evidence="5">
    <location>
        <begin position="195"/>
        <end position="212"/>
    </location>
</feature>
<feature type="transmembrane region" description="Helical" evidence="5">
    <location>
        <begin position="434"/>
        <end position="454"/>
    </location>
</feature>